<dbReference type="EMBL" id="CABFJX010000398">
    <property type="protein sequence ID" value="VTT79693.1"/>
    <property type="molecule type" value="Genomic_DNA"/>
</dbReference>
<feature type="transmembrane region" description="Helical" evidence="2">
    <location>
        <begin position="460"/>
        <end position="485"/>
    </location>
</feature>
<sequence>MQYSLTDISRAPANQLRFPPLMGKAVDLLVRNANDQPQWLAPNHLAKRPTGAVSVAQDDIRPVKKAKTTTREVNETVASEAQQTHNCDTNHSNAETHAAKPRGARITSSAVKNASAAATMVAQIMLENIQRGNEGDVLETRVEDFNAIDHDENPRRNERCEEEEPAISRRMSQRELPESEGRRAVEEASNIAESPEVRVTSTKADKRSRMVIQKKQIKTKSSARKSKETSKTDEAIELEMLDEHAMIYSLAKDPDLQIQQCHAYYRQKLKEFPIPSHIFRPPCMPCAGLFAKMDDDTETGHLCEKESTGSVQFAANVKASRYFELSSRPDVGFVEAIRATQHCSIKIDGISSQVEGQTSRIVNHIDESLVHDAITSRNQASLPAGPRQTGISELEKGRKKIEAQAEEKRRLREENITLNRRKIEWRTIPDWQTNPIPPPTEEQLDRLLHRTSDGLRRYRWILLSVFSFFLVWLLWTICTISLDWYDASKGIITFVDLMDEIAENAGFALSVLQLPLYTFVPLQISGALDPLNGVQSSQFAIIEARAPIHEVISNCLEKASLDDRPEVEVTKNITRTWVDAYYIRYLDQMRRPEETEPQAALRLTKTYIALIEEAFMTLSDRHPSNFNMADFSQDSLYILEEVPTRMDQLRETIHLFTSSYSAFMEEMSQAIMPLQACREYYKTIEYHKQEASFANQRACDAKYIADLYKLSLSKAVIAESAVNHLSRELKGKYVLRLGGDLSEVAVGLSRVRNKLQRIIRTKDRALKWYRREVKRRENRSGWMMIGGRGGRGSGGGVATGRQGVVYCGVSQSILTYLLS</sequence>
<proteinExistence type="predicted"/>
<keyword evidence="2" id="KW-0472">Membrane</keyword>
<keyword evidence="2" id="KW-0812">Transmembrane</keyword>
<feature type="region of interest" description="Disordered" evidence="1">
    <location>
        <begin position="151"/>
        <end position="205"/>
    </location>
</feature>
<name>A0A9Q9UFQ3_FUSFU</name>
<evidence type="ECO:0000256" key="1">
    <source>
        <dbReference type="SAM" id="MobiDB-lite"/>
    </source>
</evidence>
<evidence type="ECO:0000313" key="3">
    <source>
        <dbReference type="EMBL" id="VTT79693.1"/>
    </source>
</evidence>
<accession>A0A9Q9UFQ3</accession>
<feature type="compositionally biased region" description="Basic and acidic residues" evidence="1">
    <location>
        <begin position="172"/>
        <end position="186"/>
    </location>
</feature>
<evidence type="ECO:0000256" key="2">
    <source>
        <dbReference type="SAM" id="Phobius"/>
    </source>
</evidence>
<organism evidence="3 4">
    <name type="scientific">Fusarium fujikuroi</name>
    <name type="common">Bakanae and foot rot disease fungus</name>
    <name type="synonym">Gibberella fujikuroi</name>
    <dbReference type="NCBI Taxonomy" id="5127"/>
    <lineage>
        <taxon>Eukaryota</taxon>
        <taxon>Fungi</taxon>
        <taxon>Dikarya</taxon>
        <taxon>Ascomycota</taxon>
        <taxon>Pezizomycotina</taxon>
        <taxon>Sordariomycetes</taxon>
        <taxon>Hypocreomycetidae</taxon>
        <taxon>Hypocreales</taxon>
        <taxon>Nectriaceae</taxon>
        <taxon>Fusarium</taxon>
        <taxon>Fusarium fujikuroi species complex</taxon>
    </lineage>
</organism>
<feature type="region of interest" description="Disordered" evidence="1">
    <location>
        <begin position="380"/>
        <end position="399"/>
    </location>
</feature>
<comment type="caution">
    <text evidence="3">The sequence shown here is derived from an EMBL/GenBank/DDBJ whole genome shotgun (WGS) entry which is preliminary data.</text>
</comment>
<dbReference type="AlphaFoldDB" id="A0A9Q9UFQ3"/>
<feature type="compositionally biased region" description="Polar residues" evidence="1">
    <location>
        <begin position="78"/>
        <end position="95"/>
    </location>
</feature>
<evidence type="ECO:0000313" key="4">
    <source>
        <dbReference type="Proteomes" id="UP000760494"/>
    </source>
</evidence>
<feature type="region of interest" description="Disordered" evidence="1">
    <location>
        <begin position="78"/>
        <end position="104"/>
    </location>
</feature>
<protein>
    <submittedName>
        <fullName evidence="3">Uncharacterized protein</fullName>
    </submittedName>
</protein>
<keyword evidence="2" id="KW-1133">Transmembrane helix</keyword>
<gene>
    <name evidence="3" type="ORF">C2S_11410</name>
</gene>
<dbReference type="Proteomes" id="UP000760494">
    <property type="component" value="Unassembled WGS sequence"/>
</dbReference>
<reference evidence="3" key="1">
    <citation type="submission" date="2019-05" db="EMBL/GenBank/DDBJ databases">
        <authorList>
            <person name="Piombo E."/>
        </authorList>
    </citation>
    <scope>NUCLEOTIDE SEQUENCE</scope>
    <source>
        <strain evidence="3">C2S</strain>
    </source>
</reference>